<dbReference type="Gene3D" id="1.10.10.10">
    <property type="entry name" value="Winged helix-like DNA-binding domain superfamily/Winged helix DNA-binding domain"/>
    <property type="match status" value="1"/>
</dbReference>
<keyword evidence="6" id="KW-1185">Reference proteome</keyword>
<sequence>MSSRLHSLVIESLGRRIVSGELKAGDTMLSEQLETELNVSRSVAREAVRVLQSLGLVETVKRVGIRVLPETSWNVFDPYLVRWRLAAKTGKGAQLRSLTELRSAVEPAAAELAAQYAPEDMAAELMAVAAKMRAVGRAGDLQQFLELDIHYHALVLAASGNEMFGQMQSMIAEVLRGRTDYGLMPSRPHEEALQWHVDVANAIQAGNADAAREAMDQIMRRTKSEVESVWSDEPRIFTPPERPGAVEG</sequence>
<evidence type="ECO:0000256" key="1">
    <source>
        <dbReference type="ARBA" id="ARBA00023015"/>
    </source>
</evidence>
<keyword evidence="3" id="KW-0804">Transcription</keyword>
<dbReference type="EMBL" id="CP106856">
    <property type="protein sequence ID" value="UYB36736.1"/>
    <property type="molecule type" value="Genomic_DNA"/>
</dbReference>
<evidence type="ECO:0000256" key="2">
    <source>
        <dbReference type="ARBA" id="ARBA00023125"/>
    </source>
</evidence>
<dbReference type="RefSeq" id="WP_152274943.1">
    <property type="nucleotide sequence ID" value="NZ_BAAAKG010000003.1"/>
</dbReference>
<dbReference type="InterPro" id="IPR036390">
    <property type="entry name" value="WH_DNA-bd_sf"/>
</dbReference>
<dbReference type="SMART" id="SM00345">
    <property type="entry name" value="HTH_GNTR"/>
    <property type="match status" value="1"/>
</dbReference>
<dbReference type="SMART" id="SM00895">
    <property type="entry name" value="FCD"/>
    <property type="match status" value="1"/>
</dbReference>
<evidence type="ECO:0000259" key="4">
    <source>
        <dbReference type="PROSITE" id="PS50949"/>
    </source>
</evidence>
<dbReference type="PANTHER" id="PTHR43537">
    <property type="entry name" value="TRANSCRIPTIONAL REGULATOR, GNTR FAMILY"/>
    <property type="match status" value="1"/>
</dbReference>
<gene>
    <name evidence="5" type="ORF">N9A08_03395</name>
</gene>
<dbReference type="GeneID" id="95608160"/>
<dbReference type="InterPro" id="IPR000524">
    <property type="entry name" value="Tscrpt_reg_HTH_GntR"/>
</dbReference>
<name>A0ABY6FU30_9MICC</name>
<dbReference type="Pfam" id="PF00392">
    <property type="entry name" value="GntR"/>
    <property type="match status" value="1"/>
</dbReference>
<dbReference type="InterPro" id="IPR036388">
    <property type="entry name" value="WH-like_DNA-bd_sf"/>
</dbReference>
<dbReference type="SUPFAM" id="SSF48008">
    <property type="entry name" value="GntR ligand-binding domain-like"/>
    <property type="match status" value="1"/>
</dbReference>
<dbReference type="PANTHER" id="PTHR43537:SF44">
    <property type="entry name" value="GNTR FAMILY REGULATORY PROTEIN"/>
    <property type="match status" value="1"/>
</dbReference>
<keyword evidence="2" id="KW-0238">DNA-binding</keyword>
<dbReference type="CDD" id="cd07377">
    <property type="entry name" value="WHTH_GntR"/>
    <property type="match status" value="1"/>
</dbReference>
<dbReference type="PROSITE" id="PS50949">
    <property type="entry name" value="HTH_GNTR"/>
    <property type="match status" value="1"/>
</dbReference>
<evidence type="ECO:0000256" key="3">
    <source>
        <dbReference type="ARBA" id="ARBA00023163"/>
    </source>
</evidence>
<dbReference type="Pfam" id="PF07729">
    <property type="entry name" value="FCD"/>
    <property type="match status" value="1"/>
</dbReference>
<dbReference type="Proteomes" id="UP001063368">
    <property type="component" value="Chromosome"/>
</dbReference>
<evidence type="ECO:0000313" key="6">
    <source>
        <dbReference type="Proteomes" id="UP001063368"/>
    </source>
</evidence>
<organism evidence="5 6">
    <name type="scientific">Arthrobacter koreensis</name>
    <dbReference type="NCBI Taxonomy" id="199136"/>
    <lineage>
        <taxon>Bacteria</taxon>
        <taxon>Bacillati</taxon>
        <taxon>Actinomycetota</taxon>
        <taxon>Actinomycetes</taxon>
        <taxon>Micrococcales</taxon>
        <taxon>Micrococcaceae</taxon>
        <taxon>Arthrobacter</taxon>
    </lineage>
</organism>
<dbReference type="InterPro" id="IPR008920">
    <property type="entry name" value="TF_FadR/GntR_C"/>
</dbReference>
<proteinExistence type="predicted"/>
<evidence type="ECO:0000313" key="5">
    <source>
        <dbReference type="EMBL" id="UYB36736.1"/>
    </source>
</evidence>
<dbReference type="Gene3D" id="1.20.120.530">
    <property type="entry name" value="GntR ligand-binding domain-like"/>
    <property type="match status" value="1"/>
</dbReference>
<feature type="domain" description="HTH gntR-type" evidence="4">
    <location>
        <begin position="3"/>
        <end position="70"/>
    </location>
</feature>
<accession>A0ABY6FU30</accession>
<dbReference type="SUPFAM" id="SSF46785">
    <property type="entry name" value="Winged helix' DNA-binding domain"/>
    <property type="match status" value="1"/>
</dbReference>
<keyword evidence="1" id="KW-0805">Transcription regulation</keyword>
<protein>
    <submittedName>
        <fullName evidence="5">FCD domain-containing protein</fullName>
    </submittedName>
</protein>
<reference evidence="5" key="1">
    <citation type="submission" date="2022-09" db="EMBL/GenBank/DDBJ databases">
        <authorList>
            <person name="Li D."/>
            <person name="Cheng J."/>
            <person name="Li Y."/>
        </authorList>
    </citation>
    <scope>NUCLEOTIDE SEQUENCE</scope>
    <source>
        <strain evidence="5">DL</strain>
    </source>
</reference>
<dbReference type="InterPro" id="IPR011711">
    <property type="entry name" value="GntR_C"/>
</dbReference>